<reference evidence="2 3" key="1">
    <citation type="submission" date="2023-02" db="EMBL/GenBank/DDBJ databases">
        <title>Genome sequence of Sphingomonas naphthae.</title>
        <authorList>
            <person name="Kim S."/>
            <person name="Heo J."/>
            <person name="Kwon S.-W."/>
        </authorList>
    </citation>
    <scope>NUCLEOTIDE SEQUENCE [LARGE SCALE GENOMIC DNA]</scope>
    <source>
        <strain evidence="2 3">KACC 18716</strain>
    </source>
</reference>
<evidence type="ECO:0000259" key="1">
    <source>
        <dbReference type="Pfam" id="PF13472"/>
    </source>
</evidence>
<dbReference type="InterPro" id="IPR036514">
    <property type="entry name" value="SGNH_hydro_sf"/>
</dbReference>
<dbReference type="Gene3D" id="3.40.50.1110">
    <property type="entry name" value="SGNH hydrolase"/>
    <property type="match status" value="1"/>
</dbReference>
<feature type="domain" description="SGNH hydrolase-type esterase" evidence="1">
    <location>
        <begin position="552"/>
        <end position="669"/>
    </location>
</feature>
<keyword evidence="3" id="KW-1185">Reference proteome</keyword>
<proteinExistence type="predicted"/>
<dbReference type="InterPro" id="IPR013830">
    <property type="entry name" value="SGNH_hydro"/>
</dbReference>
<name>A0ABY7TS38_9SPHN</name>
<dbReference type="EMBL" id="CP117411">
    <property type="protein sequence ID" value="WCT75044.1"/>
    <property type="molecule type" value="Genomic_DNA"/>
</dbReference>
<dbReference type="PANTHER" id="PTHR30383">
    <property type="entry name" value="THIOESTERASE 1/PROTEASE 1/LYSOPHOSPHOLIPASE L1"/>
    <property type="match status" value="1"/>
</dbReference>
<organism evidence="2 3">
    <name type="scientific">Sphingomonas naphthae</name>
    <dbReference type="NCBI Taxonomy" id="1813468"/>
    <lineage>
        <taxon>Bacteria</taxon>
        <taxon>Pseudomonadati</taxon>
        <taxon>Pseudomonadota</taxon>
        <taxon>Alphaproteobacteria</taxon>
        <taxon>Sphingomonadales</taxon>
        <taxon>Sphingomonadaceae</taxon>
        <taxon>Sphingomonas</taxon>
    </lineage>
</organism>
<dbReference type="SUPFAM" id="SSF52266">
    <property type="entry name" value="SGNH hydrolase"/>
    <property type="match status" value="1"/>
</dbReference>
<accession>A0ABY7TS38</accession>
<dbReference type="RefSeq" id="WP_273690560.1">
    <property type="nucleotide sequence ID" value="NZ_CP117411.1"/>
</dbReference>
<dbReference type="GO" id="GO:0016787">
    <property type="term" value="F:hydrolase activity"/>
    <property type="evidence" value="ECO:0007669"/>
    <property type="project" value="UniProtKB-KW"/>
</dbReference>
<gene>
    <name evidence="2" type="ORF">PQ455_07465</name>
</gene>
<dbReference type="PANTHER" id="PTHR30383:SF5">
    <property type="entry name" value="SGNH HYDROLASE-TYPE ESTERASE DOMAIN-CONTAINING PROTEIN"/>
    <property type="match status" value="1"/>
</dbReference>
<evidence type="ECO:0000313" key="3">
    <source>
        <dbReference type="Proteomes" id="UP001220395"/>
    </source>
</evidence>
<protein>
    <submittedName>
        <fullName evidence="2">SGNH/GDSL hydrolase family protein</fullName>
    </submittedName>
</protein>
<dbReference type="InterPro" id="IPR051532">
    <property type="entry name" value="Ester_Hydrolysis_Enzymes"/>
</dbReference>
<dbReference type="Pfam" id="PF13472">
    <property type="entry name" value="Lipase_GDSL_2"/>
    <property type="match status" value="1"/>
</dbReference>
<dbReference type="Proteomes" id="UP001220395">
    <property type="component" value="Chromosome"/>
</dbReference>
<evidence type="ECO:0000313" key="2">
    <source>
        <dbReference type="EMBL" id="WCT75044.1"/>
    </source>
</evidence>
<sequence length="784" mass="79582">MPVTSAEAAAMIAATNQLVGTVAEWKAIATGTVNGGPNGTGDYPVTMPDGTVLLTPSIAKIAAMNGDPAAAATTLQGYVNAVEAHRQAVADMRAEVWDAKDEALDAAASAAADVIAQTTASTSAQLAAAQATLDGKVAAANAGKAGAETARSGAEAAAALAQTITDFLGAVMTASGGEGLRFVDKRGKIGVLLNQIGLTLAGKLIANEVSANLATIMSAAVGSLSFGSVMLSATSDGMIRVTDKRGQIGFQISATGLVSVVALAVQTMAVSSLTSDTLATGSISLGPLSLQIGPSGLRLTDKRGNIGLEFTTAGELKVYKLSASILAGAGSGSGVAAPAIRRRIASNHGGWRPPKTLVKSNGTTQLSGTDRFTWTPNTDVQGVQFVLVNALAGGVVVLTGPGNAIKLCLAVEASNSYNLTYPRIGSSSGIPISSGGKTGSWLGDGEIAISAPAYTGVLAKSSSQYYRLHKAVNSGEYWPLNAAADDQTWGGVATTDPVMGGSVTNGSDQTKSYLGSTAYAAFKDTTSATGAFMATAVIAEQITPVPVVMIAGDSISDGYGGAKLGLGYLGRAFTDRNVAWCNFGNPGSNMLSLSYHGAVTAQMVEYVDHIVCHIGTNDLGSTAPTLEIFKANMLTLAKTWLRAHSKIWFATIVPRNTSTDSWATYANQAVRTDVPSGGTQTLEALRVSVNNWLRDTSPSGAVAWLQANLKVGTVAGIIDPCLAVERNADGSALALVGGQQTAGTGGRWIVNGAANYATGDGIHPSDAGQILMATTIPAASAFAL</sequence>
<keyword evidence="2" id="KW-0378">Hydrolase</keyword>